<evidence type="ECO:0000256" key="1">
    <source>
        <dbReference type="SAM" id="Phobius"/>
    </source>
</evidence>
<keyword evidence="1" id="KW-0812">Transmembrane</keyword>
<feature type="transmembrane region" description="Helical" evidence="1">
    <location>
        <begin position="263"/>
        <end position="282"/>
    </location>
</feature>
<feature type="transmembrane region" description="Helical" evidence="1">
    <location>
        <begin position="108"/>
        <end position="130"/>
    </location>
</feature>
<feature type="transmembrane region" description="Helical" evidence="1">
    <location>
        <begin position="58"/>
        <end position="78"/>
    </location>
</feature>
<keyword evidence="1" id="KW-0472">Membrane</keyword>
<feature type="transmembrane region" description="Helical" evidence="1">
    <location>
        <begin position="142"/>
        <end position="161"/>
    </location>
</feature>
<gene>
    <name evidence="2" type="ORF">SAMN05421748_128103</name>
</gene>
<organism evidence="2 3">
    <name type="scientific">Paractinoplanes atraurantiacus</name>
    <dbReference type="NCBI Taxonomy" id="1036182"/>
    <lineage>
        <taxon>Bacteria</taxon>
        <taxon>Bacillati</taxon>
        <taxon>Actinomycetota</taxon>
        <taxon>Actinomycetes</taxon>
        <taxon>Micromonosporales</taxon>
        <taxon>Micromonosporaceae</taxon>
        <taxon>Paractinoplanes</taxon>
    </lineage>
</organism>
<feature type="transmembrane region" description="Helical" evidence="1">
    <location>
        <begin position="226"/>
        <end position="251"/>
    </location>
</feature>
<feature type="transmembrane region" description="Helical" evidence="1">
    <location>
        <begin position="302"/>
        <end position="323"/>
    </location>
</feature>
<name>A0A285K100_9ACTN</name>
<protein>
    <submittedName>
        <fullName evidence="2">Uncharacterized protein</fullName>
    </submittedName>
</protein>
<dbReference type="AlphaFoldDB" id="A0A285K100"/>
<proteinExistence type="predicted"/>
<dbReference type="InterPro" id="IPR048104">
    <property type="entry name" value="Cola_memb_dom"/>
</dbReference>
<keyword evidence="3" id="KW-1185">Reference proteome</keyword>
<dbReference type="EMBL" id="OBDY01000028">
    <property type="protein sequence ID" value="SNY65677.1"/>
    <property type="molecule type" value="Genomic_DNA"/>
</dbReference>
<feature type="transmembrane region" description="Helical" evidence="1">
    <location>
        <begin position="195"/>
        <end position="214"/>
    </location>
</feature>
<evidence type="ECO:0000313" key="3">
    <source>
        <dbReference type="Proteomes" id="UP000219612"/>
    </source>
</evidence>
<dbReference type="Proteomes" id="UP000219612">
    <property type="component" value="Unassembled WGS sequence"/>
</dbReference>
<dbReference type="RefSeq" id="WP_097327359.1">
    <property type="nucleotide sequence ID" value="NZ_OBDY01000028.1"/>
</dbReference>
<feature type="transmembrane region" description="Helical" evidence="1">
    <location>
        <begin position="6"/>
        <end position="29"/>
    </location>
</feature>
<evidence type="ECO:0000313" key="2">
    <source>
        <dbReference type="EMBL" id="SNY65677.1"/>
    </source>
</evidence>
<sequence>MDQLSFSWPVLVLTAGLAALLVILIAFPAEVFNKTFERNKNEIHGVIRALGVRGPGSVPAWLQGGLLVVTAALLALAFSGDEGPATVKIPDGGLVAQGQSLAEQSGNMLAHAVALLVAIPLVMTAYAAPGELYLRRVRRGKAVLRVPMIALGVALTCALASHVLDLKPSYTYGLFAMFVVVRFKRQPTVGQSARAVLWSAGGLAALVGAAYLGYQGSWAPAHTAGAGWLPVLGNAIAFWVVVLGAETLVFALMPVKFLDGRTVAGWCLSLWTGLQFLAAWFFWMVVKGRAAANPPGVDDHQILKALCLFLAFGVASFLFWGYFRWPNRPTAREFGGAPEPPARLPRPADAVRRYRKEAALARQALHMAGPRAGRAVWTSAFRAGAALEAGARQAYGRMRVTMRRARANPRPFRPE</sequence>
<keyword evidence="1" id="KW-1133">Transmembrane helix</keyword>
<dbReference type="NCBIfam" id="NF041501">
    <property type="entry name" value="cola_mem"/>
    <property type="match status" value="1"/>
</dbReference>
<accession>A0A285K100</accession>
<feature type="transmembrane region" description="Helical" evidence="1">
    <location>
        <begin position="167"/>
        <end position="183"/>
    </location>
</feature>
<reference evidence="2 3" key="1">
    <citation type="submission" date="2017-09" db="EMBL/GenBank/DDBJ databases">
        <authorList>
            <person name="Ehlers B."/>
            <person name="Leendertz F.H."/>
        </authorList>
    </citation>
    <scope>NUCLEOTIDE SEQUENCE [LARGE SCALE GENOMIC DNA]</scope>
    <source>
        <strain evidence="2 3">CGMCC 4.6857</strain>
    </source>
</reference>